<protein>
    <submittedName>
        <fullName evidence="2">Bacterial extracellular solute-binding protein</fullName>
    </submittedName>
</protein>
<dbReference type="PROSITE" id="PS51257">
    <property type="entry name" value="PROKAR_LIPOPROTEIN"/>
    <property type="match status" value="1"/>
</dbReference>
<accession>A0A0F0LME5</accession>
<feature type="signal peptide" evidence="1">
    <location>
        <begin position="1"/>
        <end position="37"/>
    </location>
</feature>
<evidence type="ECO:0000313" key="3">
    <source>
        <dbReference type="Proteomes" id="UP000033740"/>
    </source>
</evidence>
<keyword evidence="3" id="KW-1185">Reference proteome</keyword>
<dbReference type="AlphaFoldDB" id="A0A0F0LME5"/>
<dbReference type="SUPFAM" id="SSF53850">
    <property type="entry name" value="Periplasmic binding protein-like II"/>
    <property type="match status" value="1"/>
</dbReference>
<feature type="chain" id="PRO_5002445403" evidence="1">
    <location>
        <begin position="38"/>
        <end position="435"/>
    </location>
</feature>
<evidence type="ECO:0000256" key="1">
    <source>
        <dbReference type="SAM" id="SignalP"/>
    </source>
</evidence>
<dbReference type="Pfam" id="PF01547">
    <property type="entry name" value="SBP_bac_1"/>
    <property type="match status" value="1"/>
</dbReference>
<dbReference type="STRING" id="582680.RS86_01666"/>
<dbReference type="CDD" id="cd13585">
    <property type="entry name" value="PBP2_TMBP_like"/>
    <property type="match status" value="1"/>
</dbReference>
<dbReference type="InterPro" id="IPR006059">
    <property type="entry name" value="SBP"/>
</dbReference>
<gene>
    <name evidence="2" type="ORF">RS86_01666</name>
</gene>
<comment type="caution">
    <text evidence="2">The sequence shown here is derived from an EMBL/GenBank/DDBJ whole genome shotgun (WGS) entry which is preliminary data.</text>
</comment>
<keyword evidence="1" id="KW-0732">Signal</keyword>
<dbReference type="EMBL" id="JYIX01000033">
    <property type="protein sequence ID" value="KJL33445.1"/>
    <property type="molecule type" value="Genomic_DNA"/>
</dbReference>
<name>A0A0F0LME5_9MICO</name>
<dbReference type="InterPro" id="IPR050490">
    <property type="entry name" value="Bact_solute-bd_prot1"/>
</dbReference>
<sequence length="435" mass="46250">MPRSNPRLLRTLAAVSAGALMLGLAACSGGASGGGSAAGGKSTVVWSTWGSADELKRYQDFDKEFMKRHPDITVKLQPVAGYDDYHSKLLAQLTSNTAPDVFYVGDDMVGQFVGSNRLMPLKSLMDGAKSKSKVDDFSPGLFGAAEKDGEIYAAPNDSNPDVFWYDKEALKAAGITEDPATLAGEGKWTTSAFLDMNKKLRDAGLTGTMFWNYWATQWSWLSSQGVSAPYDKGGKFVANKDAGAVKALDQFGSLFQDKTFLVADTLPDGAGADSLFVSHKAGFFVQGRYTIGTVEAAGSKDSYDIAPWPTPDGKAAPTGVATSFLAINKGTKVKDAAFTFWTEFLSAEGQTLRLQGGGNAVPSIKGADDVVLDGYPAHAQTFLDMRDIGFVNYPTEARLPGIRGGIGDQFLALYQGKQDAQATLDAVGKLVQDGK</sequence>
<dbReference type="Gene3D" id="3.40.190.10">
    <property type="entry name" value="Periplasmic binding protein-like II"/>
    <property type="match status" value="1"/>
</dbReference>
<reference evidence="2 3" key="1">
    <citation type="submission" date="2015-02" db="EMBL/GenBank/DDBJ databases">
        <title>Draft genome sequences of ten Microbacterium spp. with emphasis on heavy metal contaminated environments.</title>
        <authorList>
            <person name="Corretto E."/>
        </authorList>
    </citation>
    <scope>NUCLEOTIDE SEQUENCE [LARGE SCALE GENOMIC DNA]</scope>
    <source>
        <strain evidence="2 3">ARN176</strain>
    </source>
</reference>
<dbReference type="Proteomes" id="UP000033740">
    <property type="component" value="Unassembled WGS sequence"/>
</dbReference>
<dbReference type="PANTHER" id="PTHR43649">
    <property type="entry name" value="ARABINOSE-BINDING PROTEIN-RELATED"/>
    <property type="match status" value="1"/>
</dbReference>
<dbReference type="PATRIC" id="fig|582680.6.peg.1722"/>
<organism evidence="2 3">
    <name type="scientific">Microbacterium azadirachtae</name>
    <dbReference type="NCBI Taxonomy" id="582680"/>
    <lineage>
        <taxon>Bacteria</taxon>
        <taxon>Bacillati</taxon>
        <taxon>Actinomycetota</taxon>
        <taxon>Actinomycetes</taxon>
        <taxon>Micrococcales</taxon>
        <taxon>Microbacteriaceae</taxon>
        <taxon>Microbacterium</taxon>
    </lineage>
</organism>
<dbReference type="PANTHER" id="PTHR43649:SF12">
    <property type="entry name" value="DIACETYLCHITOBIOSE BINDING PROTEIN DASA"/>
    <property type="match status" value="1"/>
</dbReference>
<proteinExistence type="predicted"/>
<evidence type="ECO:0000313" key="2">
    <source>
        <dbReference type="EMBL" id="KJL33445.1"/>
    </source>
</evidence>
<dbReference type="RefSeq" id="WP_045271771.1">
    <property type="nucleotide sequence ID" value="NZ_JYIX01000033.1"/>
</dbReference>